<dbReference type="InterPro" id="IPR056555">
    <property type="entry name" value="NFD4_C"/>
</dbReference>
<evidence type="ECO:0000313" key="9">
    <source>
        <dbReference type="Proteomes" id="UP001374584"/>
    </source>
</evidence>
<dbReference type="Proteomes" id="UP001374584">
    <property type="component" value="Unassembled WGS sequence"/>
</dbReference>
<feature type="transmembrane region" description="Helical" evidence="5">
    <location>
        <begin position="349"/>
        <end position="367"/>
    </location>
</feature>
<evidence type="ECO:0000256" key="1">
    <source>
        <dbReference type="ARBA" id="ARBA00004141"/>
    </source>
</evidence>
<comment type="caution">
    <text evidence="8">The sequence shown here is derived from an EMBL/GenBank/DDBJ whole genome shotgun (WGS) entry which is preliminary data.</text>
</comment>
<evidence type="ECO:0000256" key="2">
    <source>
        <dbReference type="ARBA" id="ARBA00022692"/>
    </source>
</evidence>
<feature type="transmembrane region" description="Helical" evidence="5">
    <location>
        <begin position="93"/>
        <end position="113"/>
    </location>
</feature>
<proteinExistence type="predicted"/>
<feature type="transmembrane region" description="Helical" evidence="5">
    <location>
        <begin position="160"/>
        <end position="183"/>
    </location>
</feature>
<name>A0AAN9MN79_PHACN</name>
<feature type="transmembrane region" description="Helical" evidence="5">
    <location>
        <begin position="256"/>
        <end position="275"/>
    </location>
</feature>
<dbReference type="InterPro" id="IPR036259">
    <property type="entry name" value="MFS_trans_sf"/>
</dbReference>
<reference evidence="8 9" key="1">
    <citation type="submission" date="2024-01" db="EMBL/GenBank/DDBJ databases">
        <title>The genomes of 5 underutilized Papilionoideae crops provide insights into root nodulation and disease resistanc.</title>
        <authorList>
            <person name="Jiang F."/>
        </authorList>
    </citation>
    <scope>NUCLEOTIDE SEQUENCE [LARGE SCALE GENOMIC DNA]</scope>
    <source>
        <strain evidence="8">JINMINGXINNONG_FW02</strain>
        <tissue evidence="8">Leaves</tissue>
    </source>
</reference>
<dbReference type="GO" id="GO:0016020">
    <property type="term" value="C:membrane"/>
    <property type="evidence" value="ECO:0007669"/>
    <property type="project" value="UniProtKB-SubCell"/>
</dbReference>
<keyword evidence="9" id="KW-1185">Reference proteome</keyword>
<feature type="transmembrane region" description="Helical" evidence="5">
    <location>
        <begin position="443"/>
        <end position="466"/>
    </location>
</feature>
<evidence type="ECO:0000256" key="3">
    <source>
        <dbReference type="ARBA" id="ARBA00022989"/>
    </source>
</evidence>
<keyword evidence="4 5" id="KW-0472">Membrane</keyword>
<organism evidence="8 9">
    <name type="scientific">Phaseolus coccineus</name>
    <name type="common">Scarlet runner bean</name>
    <name type="synonym">Phaseolus multiflorus</name>
    <dbReference type="NCBI Taxonomy" id="3886"/>
    <lineage>
        <taxon>Eukaryota</taxon>
        <taxon>Viridiplantae</taxon>
        <taxon>Streptophyta</taxon>
        <taxon>Embryophyta</taxon>
        <taxon>Tracheophyta</taxon>
        <taxon>Spermatophyta</taxon>
        <taxon>Magnoliopsida</taxon>
        <taxon>eudicotyledons</taxon>
        <taxon>Gunneridae</taxon>
        <taxon>Pentapetalae</taxon>
        <taxon>rosids</taxon>
        <taxon>fabids</taxon>
        <taxon>Fabales</taxon>
        <taxon>Fabaceae</taxon>
        <taxon>Papilionoideae</taxon>
        <taxon>50 kb inversion clade</taxon>
        <taxon>NPAAA clade</taxon>
        <taxon>indigoferoid/millettioid clade</taxon>
        <taxon>Phaseoleae</taxon>
        <taxon>Phaseolus</taxon>
    </lineage>
</organism>
<dbReference type="InterPro" id="IPR010658">
    <property type="entry name" value="Nodulin-like"/>
</dbReference>
<feature type="transmembrane region" description="Helical" evidence="5">
    <location>
        <begin position="30"/>
        <end position="54"/>
    </location>
</feature>
<gene>
    <name evidence="8" type="ORF">VNO80_17117</name>
</gene>
<protein>
    <recommendedName>
        <fullName evidence="10">Nodulin-like domain-containing protein</fullName>
    </recommendedName>
</protein>
<dbReference type="PANTHER" id="PTHR21576">
    <property type="entry name" value="UNCHARACTERIZED NODULIN-LIKE PROTEIN"/>
    <property type="match status" value="1"/>
</dbReference>
<dbReference type="Pfam" id="PF23262">
    <property type="entry name" value="NFD4_C"/>
    <property type="match status" value="1"/>
</dbReference>
<dbReference type="SUPFAM" id="SSF103473">
    <property type="entry name" value="MFS general substrate transporter"/>
    <property type="match status" value="1"/>
</dbReference>
<keyword evidence="3 5" id="KW-1133">Transmembrane helix</keyword>
<feature type="transmembrane region" description="Helical" evidence="5">
    <location>
        <begin position="418"/>
        <end position="437"/>
    </location>
</feature>
<evidence type="ECO:0000259" key="7">
    <source>
        <dbReference type="Pfam" id="PF23262"/>
    </source>
</evidence>
<dbReference type="AlphaFoldDB" id="A0AAN9MN79"/>
<feature type="domain" description="NFD4 C-terminal" evidence="7">
    <location>
        <begin position="350"/>
        <end position="560"/>
    </location>
</feature>
<evidence type="ECO:0000256" key="5">
    <source>
        <dbReference type="SAM" id="Phobius"/>
    </source>
</evidence>
<sequence length="599" mass="66164">MALGAPAGSVGVHGWGDMKSLTLQVITGRWFVVFASFLIMAAAGATYMFGLYSGDIKTTLGYDQSTLNLLSFFKDLGSNVGILAGLINELTPPWVVLTIGAVLNFFGYFMIWLSVTQKIARPQVWQMCLYICIGANSQSFANTGSLVTCVKNFPESRGAVLGILKGYVGLSGAIITQLYYAIYYDDTRALILLIGWLPAAISFAFLRTIRYMKPVRQLNELKVFYNFLYISLGLAGFLLVMITIQKRVNFTQSEYGVSAGIVIFLLFLPLLVVSIEEHKTWQSKRLALLDPSPVKIVTEGEKVKPNEATDGNTSVTAVSSDTKWWENVFSPPERGEDYTILQALFSADMLILFMTCICGVGGTLTAIDNLGQIGSSLRYPKKSISTFVSLVSIWNYLGRVFSGFVSEHFLLKYKFPRPLMLTLTLLLSCVGHLLIAFDVPNGLYAASVIIGFCFGAQWPLLFAIISELFGLKYYATLYNFGSVASPLGLYVLNVKMTGYLYDKEAKKQLAALGLQRKEGQELNCIGVDCFRLSFIIITAATFFGAIVSLILVARTRKFYSSDIYKRFRDAATVSETEMAVVENTSKAEKDGKHMVPTQN</sequence>
<feature type="transmembrane region" description="Helical" evidence="5">
    <location>
        <begin position="189"/>
        <end position="206"/>
    </location>
</feature>
<evidence type="ECO:0000313" key="8">
    <source>
        <dbReference type="EMBL" id="KAK7357820.1"/>
    </source>
</evidence>
<evidence type="ECO:0000259" key="6">
    <source>
        <dbReference type="Pfam" id="PF06813"/>
    </source>
</evidence>
<dbReference type="Gene3D" id="1.20.1250.20">
    <property type="entry name" value="MFS general substrate transporter like domains"/>
    <property type="match status" value="1"/>
</dbReference>
<dbReference type="EMBL" id="JAYMYR010000006">
    <property type="protein sequence ID" value="KAK7357820.1"/>
    <property type="molecule type" value="Genomic_DNA"/>
</dbReference>
<feature type="transmembrane region" description="Helical" evidence="5">
    <location>
        <begin position="227"/>
        <end position="244"/>
    </location>
</feature>
<feature type="transmembrane region" description="Helical" evidence="5">
    <location>
        <begin position="532"/>
        <end position="553"/>
    </location>
</feature>
<feature type="transmembrane region" description="Helical" evidence="5">
    <location>
        <begin position="473"/>
        <end position="492"/>
    </location>
</feature>
<accession>A0AAN9MN79</accession>
<comment type="subcellular location">
    <subcellularLocation>
        <location evidence="1">Membrane</location>
        <topology evidence="1">Multi-pass membrane protein</topology>
    </subcellularLocation>
</comment>
<feature type="domain" description="Nodulin-like" evidence="6">
    <location>
        <begin position="29"/>
        <end position="273"/>
    </location>
</feature>
<evidence type="ECO:0000256" key="4">
    <source>
        <dbReference type="ARBA" id="ARBA00023136"/>
    </source>
</evidence>
<dbReference type="CDD" id="cd17354">
    <property type="entry name" value="MFS_Mch1p_like"/>
    <property type="match status" value="1"/>
</dbReference>
<dbReference type="PANTHER" id="PTHR21576:SF117">
    <property type="entry name" value="MFS TRANSPORTER"/>
    <property type="match status" value="1"/>
</dbReference>
<keyword evidence="2 5" id="KW-0812">Transmembrane</keyword>
<dbReference type="Pfam" id="PF06813">
    <property type="entry name" value="Nodulin-like"/>
    <property type="match status" value="1"/>
</dbReference>
<dbReference type="FunFam" id="1.20.1250.20:FF:000446">
    <property type="entry name" value="Nodulin family protein"/>
    <property type="match status" value="1"/>
</dbReference>
<evidence type="ECO:0008006" key="10">
    <source>
        <dbReference type="Google" id="ProtNLM"/>
    </source>
</evidence>